<protein>
    <submittedName>
        <fullName evidence="2">RimJ/RimL family protein N-acetyltransferase</fullName>
    </submittedName>
</protein>
<dbReference type="InterPro" id="IPR016181">
    <property type="entry name" value="Acyl_CoA_acyltransferase"/>
</dbReference>
<accession>A0ABY2BTI2</accession>
<dbReference type="RefSeq" id="WP_132187695.1">
    <property type="nucleotide sequence ID" value="NZ_SLWM01000002.1"/>
</dbReference>
<reference evidence="2 3" key="1">
    <citation type="journal article" date="2015" name="Stand. Genomic Sci.">
        <title>Genomic Encyclopedia of Bacterial and Archaeal Type Strains, Phase III: the genomes of soil and plant-associated and newly described type strains.</title>
        <authorList>
            <person name="Whitman W.B."/>
            <person name="Woyke T."/>
            <person name="Klenk H.P."/>
            <person name="Zhou Y."/>
            <person name="Lilburn T.G."/>
            <person name="Beck B.J."/>
            <person name="De Vos P."/>
            <person name="Vandamme P."/>
            <person name="Eisen J.A."/>
            <person name="Garrity G."/>
            <person name="Hugenholtz P."/>
            <person name="Kyrpides N.C."/>
        </authorList>
    </citation>
    <scope>NUCLEOTIDE SEQUENCE [LARGE SCALE GENOMIC DNA]</scope>
    <source>
        <strain evidence="2 3">VKM Ac-2538</strain>
    </source>
</reference>
<dbReference type="EMBL" id="SLWM01000002">
    <property type="protein sequence ID" value="TCO29999.1"/>
    <property type="molecule type" value="Genomic_DNA"/>
</dbReference>
<dbReference type="PANTHER" id="PTHR43441">
    <property type="entry name" value="RIBOSOMAL-PROTEIN-SERINE ACETYLTRANSFERASE"/>
    <property type="match status" value="1"/>
</dbReference>
<evidence type="ECO:0000313" key="2">
    <source>
        <dbReference type="EMBL" id="TCO29999.1"/>
    </source>
</evidence>
<evidence type="ECO:0000313" key="3">
    <source>
        <dbReference type="Proteomes" id="UP000295818"/>
    </source>
</evidence>
<proteinExistence type="predicted"/>
<organism evidence="2 3">
    <name type="scientific">Kribbella orskensis</name>
    <dbReference type="NCBI Taxonomy" id="2512216"/>
    <lineage>
        <taxon>Bacteria</taxon>
        <taxon>Bacillati</taxon>
        <taxon>Actinomycetota</taxon>
        <taxon>Actinomycetes</taxon>
        <taxon>Propionibacteriales</taxon>
        <taxon>Kribbellaceae</taxon>
        <taxon>Kribbella</taxon>
    </lineage>
</organism>
<gene>
    <name evidence="2" type="ORF">EV644_102721</name>
</gene>
<dbReference type="Proteomes" id="UP000295818">
    <property type="component" value="Unassembled WGS sequence"/>
</dbReference>
<dbReference type="Gene3D" id="3.40.630.30">
    <property type="match status" value="1"/>
</dbReference>
<sequence>MSELDLTKITLRPMELGDWPRIHEWASQPVASRYQPWGPNSEQETEAFVAAAIGAWGSEPQLRYPWVAAEPELGVLGIGELNIRNARWRRGEISYSVHHEFWGQGIAGEIGRLLCAIGFEVLGLERVEATCDPRNGASAAVLKRIGMTYEGTLRRTVLIREGWRDSAMHSLIRPDWRPPAPTAEPRWSLG</sequence>
<comment type="caution">
    <text evidence="2">The sequence shown here is derived from an EMBL/GenBank/DDBJ whole genome shotgun (WGS) entry which is preliminary data.</text>
</comment>
<name>A0ABY2BTI2_9ACTN</name>
<evidence type="ECO:0000259" key="1">
    <source>
        <dbReference type="PROSITE" id="PS51186"/>
    </source>
</evidence>
<dbReference type="Pfam" id="PF13302">
    <property type="entry name" value="Acetyltransf_3"/>
    <property type="match status" value="1"/>
</dbReference>
<keyword evidence="3" id="KW-1185">Reference proteome</keyword>
<dbReference type="InterPro" id="IPR000182">
    <property type="entry name" value="GNAT_dom"/>
</dbReference>
<dbReference type="PROSITE" id="PS51186">
    <property type="entry name" value="GNAT"/>
    <property type="match status" value="1"/>
</dbReference>
<dbReference type="InterPro" id="IPR051908">
    <property type="entry name" value="Ribosomal_N-acetyltransferase"/>
</dbReference>
<dbReference type="PANTHER" id="PTHR43441:SF11">
    <property type="entry name" value="RIBOSOMAL-PROTEIN-SERINE ACETYLTRANSFERASE"/>
    <property type="match status" value="1"/>
</dbReference>
<dbReference type="SUPFAM" id="SSF55729">
    <property type="entry name" value="Acyl-CoA N-acyltransferases (Nat)"/>
    <property type="match status" value="1"/>
</dbReference>
<feature type="domain" description="N-acetyltransferase" evidence="1">
    <location>
        <begin position="9"/>
        <end position="166"/>
    </location>
</feature>